<dbReference type="Proteomes" id="UP001631949">
    <property type="component" value="Unassembled WGS sequence"/>
</dbReference>
<evidence type="ECO:0000256" key="6">
    <source>
        <dbReference type="ARBA" id="ARBA00023125"/>
    </source>
</evidence>
<comment type="similarity">
    <text evidence="1">Belongs to the helicase family. UvrD subfamily.</text>
</comment>
<reference evidence="14 15" key="1">
    <citation type="journal article" date="2016" name="Int. J. Syst. Evol. Microbiol.">
        <title>Peptococcus simiae sp. nov., isolated from rhesus macaque faeces and emended description of the genus Peptococcus.</title>
        <authorList>
            <person name="Shkoporov A.N."/>
            <person name="Efimov B.A."/>
            <person name="Kondova I."/>
            <person name="Ouwerling B."/>
            <person name="Chaplin A.V."/>
            <person name="Shcherbakova V.A."/>
            <person name="Langermans J.A.M."/>
        </authorList>
    </citation>
    <scope>NUCLEOTIDE SEQUENCE [LARGE SCALE GENOMIC DNA]</scope>
    <source>
        <strain evidence="14 15">M108</strain>
    </source>
</reference>
<keyword evidence="15" id="KW-1185">Reference proteome</keyword>
<evidence type="ECO:0000313" key="15">
    <source>
        <dbReference type="Proteomes" id="UP001631949"/>
    </source>
</evidence>
<evidence type="ECO:0000256" key="2">
    <source>
        <dbReference type="ARBA" id="ARBA00022741"/>
    </source>
</evidence>
<comment type="caution">
    <text evidence="14">The sequence shown here is derived from an EMBL/GenBank/DDBJ whole genome shotgun (WGS) entry which is preliminary data.</text>
</comment>
<dbReference type="PANTHER" id="PTHR11070">
    <property type="entry name" value="UVRD / RECB / PCRA DNA HELICASE FAMILY MEMBER"/>
    <property type="match status" value="1"/>
</dbReference>
<feature type="binding site" evidence="11">
    <location>
        <begin position="25"/>
        <end position="32"/>
    </location>
    <ligand>
        <name>ATP</name>
        <dbReference type="ChEBI" id="CHEBI:30616"/>
    </ligand>
</feature>
<keyword evidence="3 11" id="KW-0378">Hydrolase</keyword>
<proteinExistence type="inferred from homology"/>
<evidence type="ECO:0000256" key="10">
    <source>
        <dbReference type="ARBA" id="ARBA00048988"/>
    </source>
</evidence>
<keyword evidence="7" id="KW-0413">Isomerase</keyword>
<dbReference type="InterPro" id="IPR013986">
    <property type="entry name" value="DExx_box_DNA_helicase_dom_sf"/>
</dbReference>
<dbReference type="SUPFAM" id="SSF52540">
    <property type="entry name" value="P-loop containing nucleoside triphosphate hydrolases"/>
    <property type="match status" value="1"/>
</dbReference>
<evidence type="ECO:0000259" key="12">
    <source>
        <dbReference type="PROSITE" id="PS51198"/>
    </source>
</evidence>
<protein>
    <recommendedName>
        <fullName evidence="9">DNA 3'-5' helicase</fullName>
        <ecNumber evidence="9">5.6.2.4</ecNumber>
    </recommendedName>
</protein>
<dbReference type="InterPro" id="IPR000212">
    <property type="entry name" value="DNA_helicase_UvrD/REP"/>
</dbReference>
<dbReference type="Gene3D" id="1.10.486.10">
    <property type="entry name" value="PCRA, domain 4"/>
    <property type="match status" value="1"/>
</dbReference>
<evidence type="ECO:0000256" key="5">
    <source>
        <dbReference type="ARBA" id="ARBA00022840"/>
    </source>
</evidence>
<feature type="domain" description="UvrD-like helicase C-terminal" evidence="13">
    <location>
        <begin position="285"/>
        <end position="564"/>
    </location>
</feature>
<evidence type="ECO:0000256" key="8">
    <source>
        <dbReference type="ARBA" id="ARBA00034617"/>
    </source>
</evidence>
<evidence type="ECO:0000256" key="4">
    <source>
        <dbReference type="ARBA" id="ARBA00022806"/>
    </source>
</evidence>
<dbReference type="Gene3D" id="3.40.50.300">
    <property type="entry name" value="P-loop containing nucleotide triphosphate hydrolases"/>
    <property type="match status" value="2"/>
</dbReference>
<evidence type="ECO:0000313" key="14">
    <source>
        <dbReference type="EMBL" id="MFM9413174.1"/>
    </source>
</evidence>
<comment type="catalytic activity">
    <reaction evidence="10">
        <text>ATP + H2O = ADP + phosphate + H(+)</text>
        <dbReference type="Rhea" id="RHEA:13065"/>
        <dbReference type="ChEBI" id="CHEBI:15377"/>
        <dbReference type="ChEBI" id="CHEBI:15378"/>
        <dbReference type="ChEBI" id="CHEBI:30616"/>
        <dbReference type="ChEBI" id="CHEBI:43474"/>
        <dbReference type="ChEBI" id="CHEBI:456216"/>
        <dbReference type="EC" id="5.6.2.4"/>
    </reaction>
</comment>
<dbReference type="PROSITE" id="PS51198">
    <property type="entry name" value="UVRD_HELICASE_ATP_BIND"/>
    <property type="match status" value="1"/>
</dbReference>
<evidence type="ECO:0000256" key="1">
    <source>
        <dbReference type="ARBA" id="ARBA00009922"/>
    </source>
</evidence>
<dbReference type="CDD" id="cd18807">
    <property type="entry name" value="SF1_C_UvrD"/>
    <property type="match status" value="1"/>
</dbReference>
<evidence type="ECO:0000256" key="7">
    <source>
        <dbReference type="ARBA" id="ARBA00023235"/>
    </source>
</evidence>
<dbReference type="EMBL" id="JBJUVG010000002">
    <property type="protein sequence ID" value="MFM9413174.1"/>
    <property type="molecule type" value="Genomic_DNA"/>
</dbReference>
<dbReference type="InterPro" id="IPR014017">
    <property type="entry name" value="DNA_helicase_UvrD-like_C"/>
</dbReference>
<dbReference type="GO" id="GO:0004386">
    <property type="term" value="F:helicase activity"/>
    <property type="evidence" value="ECO:0007669"/>
    <property type="project" value="UniProtKB-KW"/>
</dbReference>
<dbReference type="Gene3D" id="1.10.10.160">
    <property type="match status" value="1"/>
</dbReference>
<dbReference type="RefSeq" id="WP_408976790.1">
    <property type="nucleotide sequence ID" value="NZ_JBJUVG010000002.1"/>
</dbReference>
<name>A0ABW9GZG0_9FIRM</name>
<dbReference type="Pfam" id="PF13361">
    <property type="entry name" value="UvrD_C"/>
    <property type="match status" value="1"/>
</dbReference>
<keyword evidence="5 11" id="KW-0067">ATP-binding</keyword>
<gene>
    <name evidence="14" type="ORF">ACKQTC_02165</name>
</gene>
<dbReference type="InterPro" id="IPR027417">
    <property type="entry name" value="P-loop_NTPase"/>
</dbReference>
<comment type="catalytic activity">
    <reaction evidence="8">
        <text>Couples ATP hydrolysis with the unwinding of duplex DNA by translocating in the 3'-5' direction.</text>
        <dbReference type="EC" id="5.6.2.4"/>
    </reaction>
</comment>
<accession>A0ABW9GZG0</accession>
<dbReference type="PROSITE" id="PS51217">
    <property type="entry name" value="UVRD_HELICASE_CTER"/>
    <property type="match status" value="1"/>
</dbReference>
<keyword evidence="6" id="KW-0238">DNA-binding</keyword>
<evidence type="ECO:0000256" key="3">
    <source>
        <dbReference type="ARBA" id="ARBA00022801"/>
    </source>
</evidence>
<evidence type="ECO:0000259" key="13">
    <source>
        <dbReference type="PROSITE" id="PS51217"/>
    </source>
</evidence>
<dbReference type="GO" id="GO:0016787">
    <property type="term" value="F:hydrolase activity"/>
    <property type="evidence" value="ECO:0007669"/>
    <property type="project" value="UniProtKB-KW"/>
</dbReference>
<evidence type="ECO:0000256" key="11">
    <source>
        <dbReference type="PROSITE-ProRule" id="PRU00560"/>
    </source>
</evidence>
<dbReference type="EC" id="5.6.2.4" evidence="9"/>
<dbReference type="InterPro" id="IPR014016">
    <property type="entry name" value="UvrD-like_ATP-bd"/>
</dbReference>
<keyword evidence="4 11" id="KW-0347">Helicase</keyword>
<dbReference type="Pfam" id="PF00580">
    <property type="entry name" value="UvrD-helicase"/>
    <property type="match status" value="1"/>
</dbReference>
<organism evidence="14 15">
    <name type="scientific">Peptococcus simiae</name>
    <dbReference type="NCBI Taxonomy" id="1643805"/>
    <lineage>
        <taxon>Bacteria</taxon>
        <taxon>Bacillati</taxon>
        <taxon>Bacillota</taxon>
        <taxon>Clostridia</taxon>
        <taxon>Eubacteriales</taxon>
        <taxon>Peptococcaceae</taxon>
        <taxon>Peptococcus</taxon>
    </lineage>
</organism>
<sequence>MQIEELNESQRLAVETTEGPLLILAGAGSGKTKAITYRIAYLIEKMQVSPYHILAITFTNKAAQELQERISRLIGPEGRRVWAKTFHATALNILRFENDLIPYEDNFVIFDAADQQTVIKRVLKEAKIDEKSLTPRALLADISREKNALHRPEDTRRLAQGDGSSENLATLYEAYQRALKQQNAMDFDDIIFELIRLFESQPDVLKKYQDRFKYIMVDEYQDTNYAQYTLIKLLADQHKNICVVGDDDQSIYEWRGADIRNILDFEHQYPQAKVIKLEENYRSSQFILKAANGVIANNQERKDKSLWTERPDGERVKLYTALDDTDEAFFISRHINQLLGDDSGYSYKDFAVLCRMTAQFRKIEEDFIQRKIPYKIFGGIKFYSRKEIKDIMAYLSLLSNPYDFISLERALQTPRRGIGDGSIEKIRQLMRSENITGIDALARAREVISTKKILAAIDVFLKLLADAKQIYEGNYSIAELTNFLLDESGYRTMLTEEDSVEAETRLDYINQFLATTAEFDASHEDLEDASLTVFLSDLALYTDTDDYQNNQDTVSIMTLHSAKGLEFPVVFIPGMEEGIFPHAYRLVDESDLEEERRLCYVGITRAEDHLFLLRAEKRMLYGKMQANLPSRFLDEIPSLVLDDLNSRHNKNTPAKETKHVKRSKAEDVTYLVGDKINHQLWGKGAVVAVDDKGPFTQISVMFPDMGLKKLISAYAPIQKIED</sequence>
<feature type="domain" description="UvrD-like helicase ATP-binding" evidence="12">
    <location>
        <begin position="4"/>
        <end position="284"/>
    </location>
</feature>
<keyword evidence="2 11" id="KW-0547">Nucleotide-binding</keyword>
<dbReference type="PANTHER" id="PTHR11070:SF2">
    <property type="entry name" value="ATP-DEPENDENT DNA HELICASE SRS2"/>
    <property type="match status" value="1"/>
</dbReference>
<evidence type="ECO:0000256" key="9">
    <source>
        <dbReference type="ARBA" id="ARBA00034808"/>
    </source>
</evidence>
<dbReference type="Pfam" id="PF21196">
    <property type="entry name" value="PcrA_UvrD_tudor"/>
    <property type="match status" value="1"/>
</dbReference>
<dbReference type="CDD" id="cd17932">
    <property type="entry name" value="DEXQc_UvrD"/>
    <property type="match status" value="1"/>
</dbReference>